<dbReference type="PANTHER" id="PTHR32002">
    <property type="entry name" value="PROTEIN NLP8"/>
    <property type="match status" value="1"/>
</dbReference>
<comment type="subunit">
    <text evidence="1">Homodimers and heterodimers.</text>
</comment>
<dbReference type="OrthoDB" id="6270329at2759"/>
<dbReference type="RefSeq" id="XP_022138011.1">
    <property type="nucleotide sequence ID" value="XM_022282319.1"/>
</dbReference>
<keyword evidence="9" id="KW-1185">Reference proteome</keyword>
<organism evidence="9 10">
    <name type="scientific">Momordica charantia</name>
    <name type="common">Bitter gourd</name>
    <name type="synonym">Balsam pear</name>
    <dbReference type="NCBI Taxonomy" id="3673"/>
    <lineage>
        <taxon>Eukaryota</taxon>
        <taxon>Viridiplantae</taxon>
        <taxon>Streptophyta</taxon>
        <taxon>Embryophyta</taxon>
        <taxon>Tracheophyta</taxon>
        <taxon>Spermatophyta</taxon>
        <taxon>Magnoliopsida</taxon>
        <taxon>eudicotyledons</taxon>
        <taxon>Gunneridae</taxon>
        <taxon>Pentapetalae</taxon>
        <taxon>rosids</taxon>
        <taxon>fabids</taxon>
        <taxon>Cucurbitales</taxon>
        <taxon>Cucurbitaceae</taxon>
        <taxon>Momordiceae</taxon>
        <taxon>Momordica</taxon>
    </lineage>
</organism>
<name>A0A6J1C8F3_MOMCH</name>
<dbReference type="PROSITE" id="PS51519">
    <property type="entry name" value="RWP_RK"/>
    <property type="match status" value="1"/>
</dbReference>
<feature type="region of interest" description="Disordered" evidence="6">
    <location>
        <begin position="743"/>
        <end position="792"/>
    </location>
</feature>
<feature type="compositionally biased region" description="Low complexity" evidence="6">
    <location>
        <begin position="747"/>
        <end position="768"/>
    </location>
</feature>
<feature type="domain" description="RWP-RK" evidence="7">
    <location>
        <begin position="614"/>
        <end position="695"/>
    </location>
</feature>
<dbReference type="KEGG" id="mcha:111009276"/>
<evidence type="ECO:0000256" key="6">
    <source>
        <dbReference type="SAM" id="MobiDB-lite"/>
    </source>
</evidence>
<dbReference type="PANTHER" id="PTHR32002:SF44">
    <property type="entry name" value="PROTEIN NLP4"/>
    <property type="match status" value="1"/>
</dbReference>
<evidence type="ECO:0000259" key="8">
    <source>
        <dbReference type="PROSITE" id="PS51745"/>
    </source>
</evidence>
<dbReference type="Proteomes" id="UP000504603">
    <property type="component" value="Unplaced"/>
</dbReference>
<dbReference type="SUPFAM" id="SSF54277">
    <property type="entry name" value="CAD &amp; PB1 domains"/>
    <property type="match status" value="1"/>
</dbReference>
<evidence type="ECO:0000256" key="2">
    <source>
        <dbReference type="ARBA" id="ARBA00023015"/>
    </source>
</evidence>
<dbReference type="InterPro" id="IPR000270">
    <property type="entry name" value="PB1_dom"/>
</dbReference>
<proteinExistence type="predicted"/>
<dbReference type="Gene3D" id="3.10.20.90">
    <property type="entry name" value="Phosphatidylinositol 3-kinase Catalytic Subunit, Chain A, domain 1"/>
    <property type="match status" value="1"/>
</dbReference>
<dbReference type="Pfam" id="PF22922">
    <property type="entry name" value="GAF_NLP"/>
    <property type="match status" value="2"/>
</dbReference>
<sequence length="945" mass="105267">MDDSMLSPATMLEAPADTAMDLDYMDGLLLDGCWLETADGTEFLHHSPSSFGVNLDPLIGWPAIEINGDFNMGQITRSNQEEPRKISTDETFLGRENIDGGQEGCSGRSENNALEGSESCRRLWIGPGEHLGSGSSVMERLIRAVGYIKDFVRDKDVLVQVWVPINRGGRSFLITNDLPFTQNSSCTRLAKYRDISVKYEFTADEDSKKALGLPGRVFSRKVPEWTPDVQFFRSDEYPRVNHAYEHDVRGTIALPIFEQGGRNCLGVIEVVMVTRQIKYGSELENVCKALEAVKLRSSDVIGHPNKQVFNRSNEAVLLQIEDTLKSACETHGLPLAQTWAPCIQQAMEGCRHSDENYICCVSTVDRACYVADPCIREFHEACSEHHLLRGEGIVGMAFKSNEPCFSSDITSFCNTEYPLSHHAKLFGLHAAVAIRLRSMHISKADFVLEFFLPVNCRDPEKQRMLLTSLSTIIQRSCQSLRLVTDEECREEKMQQSCRSLHLVTDVKLGEESNSPFRDAGVSANGRLGMQEMSKVQHHQLEMSHPTNSLITSSVQNIQQCGGSVSLFHEGKTTEGLSSSGYQHHELSYDLNGVVEDSEECTTMTNGSFSDMVIGRTGERRRTKVDKTITLQVLRQYFAGSLKDAAKSIGVCPTTLKRICRQHGIKRWPSRKIKKVGHSLQKLQLVIDSVEGASGAFQIGSLYTNFQELASPNLSGSGTLLSAKMGDCVKTSSNQNEVGMNNLQAAASKSPSSSCSQSSSSSQCFSSRSLQNPPHWNDVGSEDQMGGENPCDGELKRVKSEVELHVSTMEGPNVPRRSQSCKSLCKHPATECLIHSAKEGERKAEANEVQRVKVSYGEEKYRFRVHNGWGYEELLNEIARRFSISDMSIFDLKYLDDESEWVLLTSDTDLQECFHVYKSSRMQTIKLSLQVSRCHKKNYVASSGFS</sequence>
<reference evidence="10" key="1">
    <citation type="submission" date="2025-08" db="UniProtKB">
        <authorList>
            <consortium name="RefSeq"/>
        </authorList>
    </citation>
    <scope>IDENTIFICATION</scope>
    <source>
        <strain evidence="10">OHB3-1</strain>
    </source>
</reference>
<dbReference type="CDD" id="cd06407">
    <property type="entry name" value="PB1_NLP"/>
    <property type="match status" value="1"/>
</dbReference>
<dbReference type="GeneID" id="111009276"/>
<dbReference type="InterPro" id="IPR053793">
    <property type="entry name" value="PB1-like"/>
</dbReference>
<keyword evidence="4" id="KW-0804">Transcription</keyword>
<dbReference type="GO" id="GO:0003700">
    <property type="term" value="F:DNA-binding transcription factor activity"/>
    <property type="evidence" value="ECO:0007669"/>
    <property type="project" value="InterPro"/>
</dbReference>
<evidence type="ECO:0000256" key="3">
    <source>
        <dbReference type="ARBA" id="ARBA00023125"/>
    </source>
</evidence>
<evidence type="ECO:0000256" key="5">
    <source>
        <dbReference type="ARBA" id="ARBA00023242"/>
    </source>
</evidence>
<keyword evidence="3" id="KW-0238">DNA-binding</keyword>
<dbReference type="PROSITE" id="PS51745">
    <property type="entry name" value="PB1"/>
    <property type="match status" value="1"/>
</dbReference>
<keyword evidence="5" id="KW-0539">Nucleus</keyword>
<dbReference type="InterPro" id="IPR003035">
    <property type="entry name" value="RWP-RK_dom"/>
</dbReference>
<evidence type="ECO:0000256" key="1">
    <source>
        <dbReference type="ARBA" id="ARBA00011726"/>
    </source>
</evidence>
<dbReference type="InterPro" id="IPR055081">
    <property type="entry name" value="NLP1-9_GAF"/>
</dbReference>
<dbReference type="AlphaFoldDB" id="A0A6J1C8F3"/>
<evidence type="ECO:0000313" key="10">
    <source>
        <dbReference type="RefSeq" id="XP_022138011.1"/>
    </source>
</evidence>
<dbReference type="GO" id="GO:0003677">
    <property type="term" value="F:DNA binding"/>
    <property type="evidence" value="ECO:0007669"/>
    <property type="project" value="UniProtKB-KW"/>
</dbReference>
<feature type="domain" description="PB1" evidence="8">
    <location>
        <begin position="848"/>
        <end position="931"/>
    </location>
</feature>
<protein>
    <submittedName>
        <fullName evidence="10">Protein NLP5-like</fullName>
    </submittedName>
</protein>
<accession>A0A6J1C8F3</accession>
<keyword evidence="2" id="KW-0805">Transcription regulation</keyword>
<evidence type="ECO:0000256" key="4">
    <source>
        <dbReference type="ARBA" id="ARBA00023163"/>
    </source>
</evidence>
<dbReference type="InterPro" id="IPR045012">
    <property type="entry name" value="NLP"/>
</dbReference>
<dbReference type="Pfam" id="PF02042">
    <property type="entry name" value="RWP-RK"/>
    <property type="match status" value="1"/>
</dbReference>
<gene>
    <name evidence="10" type="primary">LOC111009276</name>
</gene>
<dbReference type="InterPro" id="IPR034891">
    <property type="entry name" value="PB1_NLP"/>
</dbReference>
<evidence type="ECO:0000259" key="7">
    <source>
        <dbReference type="PROSITE" id="PS51519"/>
    </source>
</evidence>
<dbReference type="Pfam" id="PF00564">
    <property type="entry name" value="PB1"/>
    <property type="match status" value="1"/>
</dbReference>
<dbReference type="SMART" id="SM00666">
    <property type="entry name" value="PB1"/>
    <property type="match status" value="1"/>
</dbReference>
<evidence type="ECO:0000313" key="9">
    <source>
        <dbReference type="Proteomes" id="UP000504603"/>
    </source>
</evidence>